<reference evidence="1" key="1">
    <citation type="submission" date="2020-11" db="EMBL/GenBank/DDBJ databases">
        <authorList>
            <person name="Tran Van P."/>
        </authorList>
    </citation>
    <scope>NUCLEOTIDE SEQUENCE</scope>
</reference>
<protein>
    <submittedName>
        <fullName evidence="1">Uncharacterized protein</fullName>
    </submittedName>
</protein>
<proteinExistence type="predicted"/>
<accession>A0A7R8WB49</accession>
<dbReference type="Gene3D" id="3.40.50.1910">
    <property type="match status" value="1"/>
</dbReference>
<name>A0A7R8WB49_9CRUS</name>
<dbReference type="EMBL" id="OB661480">
    <property type="protein sequence ID" value="CAD7228319.1"/>
    <property type="molecule type" value="Genomic_DNA"/>
</dbReference>
<evidence type="ECO:0000313" key="1">
    <source>
        <dbReference type="EMBL" id="CAD7228319.1"/>
    </source>
</evidence>
<dbReference type="OrthoDB" id="549905at2759"/>
<organism evidence="1">
    <name type="scientific">Cyprideis torosa</name>
    <dbReference type="NCBI Taxonomy" id="163714"/>
    <lineage>
        <taxon>Eukaryota</taxon>
        <taxon>Metazoa</taxon>
        <taxon>Ecdysozoa</taxon>
        <taxon>Arthropoda</taxon>
        <taxon>Crustacea</taxon>
        <taxon>Oligostraca</taxon>
        <taxon>Ostracoda</taxon>
        <taxon>Podocopa</taxon>
        <taxon>Podocopida</taxon>
        <taxon>Cytherocopina</taxon>
        <taxon>Cytheroidea</taxon>
        <taxon>Cytherideidae</taxon>
        <taxon>Cyprideis</taxon>
    </lineage>
</organism>
<dbReference type="SUPFAM" id="SSF56815">
    <property type="entry name" value="Sec1/munc18-like (SM) proteins"/>
    <property type="match status" value="1"/>
</dbReference>
<sequence>MEVFFVLCFSLEVAHAVSYSSLGQNLSSDEAGRAASFCRLEEWERTLLNLWQDTEDITAASSLLLKWLCEIPLRHHRDGELSDPENSPSKQKTLGPSLDELTMLLFLFFSLIPSPPTTQGDKSNRASEKDTLNVLEREKLESAFMRAFLLQKVNKEGLLTAFVPGSSSEVEFDLVCQKLFDMLNELSSHRVHLNDLSSNSEKWKLSIVPTASEECFLVSLVKLLVDSSRPEIAELERHAEEGFRDLIKSKFSLFVNVAKEKPGDAETVIIFVSEGLTPYEIVAVRELLAKSNAQETSRKNIILGGTNLLTVERTVRNLLNQCLG</sequence>
<dbReference type="AlphaFoldDB" id="A0A7R8WB49"/>
<gene>
    <name evidence="1" type="ORF">CTOB1V02_LOCUS6206</name>
</gene>
<dbReference type="InterPro" id="IPR027482">
    <property type="entry name" value="Sec1-like_dom2"/>
</dbReference>
<dbReference type="InterPro" id="IPR036045">
    <property type="entry name" value="Sec1-like_sf"/>
</dbReference>